<comment type="caution">
    <text evidence="1">The sequence shown here is derived from an EMBL/GenBank/DDBJ whole genome shotgun (WGS) entry which is preliminary data.</text>
</comment>
<evidence type="ECO:0000313" key="1">
    <source>
        <dbReference type="EMBL" id="KAF9797626.1"/>
    </source>
</evidence>
<protein>
    <submittedName>
        <fullName evidence="1">Uncharacterized protein</fullName>
    </submittedName>
</protein>
<name>A0A8H7NRS0_9APHY</name>
<reference evidence="1" key="2">
    <citation type="journal article" name="Front. Microbiol.">
        <title>Degradative Capacity of Two Strains of Rhodonia placenta: From Phenotype to Genotype.</title>
        <authorList>
            <person name="Kolle M."/>
            <person name="Horta M.A.C."/>
            <person name="Nowrousian M."/>
            <person name="Ohm R.A."/>
            <person name="Benz J.P."/>
            <person name="Pilgard A."/>
        </authorList>
    </citation>
    <scope>NUCLEOTIDE SEQUENCE</scope>
    <source>
        <strain evidence="1">FPRL280</strain>
    </source>
</reference>
<accession>A0A8H7NRS0</accession>
<dbReference type="EMBL" id="JADOXO010001161">
    <property type="protein sequence ID" value="KAF9797626.1"/>
    <property type="molecule type" value="Genomic_DNA"/>
</dbReference>
<reference evidence="1" key="1">
    <citation type="submission" date="2020-11" db="EMBL/GenBank/DDBJ databases">
        <authorList>
            <person name="Koelle M."/>
            <person name="Horta M.A.C."/>
            <person name="Nowrousian M."/>
            <person name="Ohm R.A."/>
            <person name="Benz P."/>
            <person name="Pilgard A."/>
        </authorList>
    </citation>
    <scope>NUCLEOTIDE SEQUENCE</scope>
    <source>
        <strain evidence="1">FPRL280</strain>
    </source>
</reference>
<organism evidence="1 2">
    <name type="scientific">Rhodonia placenta</name>
    <dbReference type="NCBI Taxonomy" id="104341"/>
    <lineage>
        <taxon>Eukaryota</taxon>
        <taxon>Fungi</taxon>
        <taxon>Dikarya</taxon>
        <taxon>Basidiomycota</taxon>
        <taxon>Agaricomycotina</taxon>
        <taxon>Agaricomycetes</taxon>
        <taxon>Polyporales</taxon>
        <taxon>Adustoporiaceae</taxon>
        <taxon>Rhodonia</taxon>
    </lineage>
</organism>
<proteinExistence type="predicted"/>
<dbReference type="AlphaFoldDB" id="A0A8H7NRS0"/>
<evidence type="ECO:0000313" key="2">
    <source>
        <dbReference type="Proteomes" id="UP000639403"/>
    </source>
</evidence>
<sequence>MTLSATGGTEDGPGAEAVVVAVRRADFKGSACTSGLVAVTTIQALKEARGRCYVGQGLEAQRGSRLAKR</sequence>
<dbReference type="Proteomes" id="UP000639403">
    <property type="component" value="Unassembled WGS sequence"/>
</dbReference>
<gene>
    <name evidence="1" type="ORF">IEO21_10844</name>
</gene>